<sequence>MHLQCFIIISYVALTQHLALYLTEQSQLLRQLGQLNELTFALRLLALYPVLFNLISKLSHSAHERFEEPKLEAVRENNVELVQDILKELSPLAHRSQAADELLRILKEPHFQSLLETHDSVASKNYETPPPSPCSFMDAALNNQPVPPDAVRMVGIRKVSGEHLGVTFRVESGELVIARILHGGMIDQQGLLHVGDIIKEVNGKEVGNDPKVLQEMLKEASGSVVLKILPSYQEPHTPRQAFVKCHFDYDPSHDNLIPCKEAGLSFSSGDILQIFNQEDLNWWQACHIEGGSAGLIPSQLLEEKRKAFVKRDLELATTGTPLSSMQQKFDRHELRIYEEVAKVPPFRRKTLVLIGAQGVGRRSLKNKLLVSDPQRYGTTIPFTSRKPKVDERDGQMYSFMSRSEMECDIKNGRFLEHGEYDGNLYGTKISSIHEVIETGKICILDVNPQAIKVLRTSEFLPYVVFIEAPDFEVLKAMNRSAIESGVVTKQLTVKLKRTVDESERIKRAYGHYFDLCIINDGLEAAFRSLRLALEKLSTEHQWVPVSWVF</sequence>
<feature type="domain" description="SH3" evidence="4">
    <location>
        <begin position="238"/>
        <end position="306"/>
    </location>
</feature>
<dbReference type="Gene3D" id="2.30.30.40">
    <property type="entry name" value="SH3 Domains"/>
    <property type="match status" value="1"/>
</dbReference>
<dbReference type="InterPro" id="IPR001478">
    <property type="entry name" value="PDZ"/>
</dbReference>
<dbReference type="Proteomes" id="UP000261340">
    <property type="component" value="Unplaced"/>
</dbReference>
<dbReference type="SUPFAM" id="SSF50156">
    <property type="entry name" value="PDZ domain-like"/>
    <property type="match status" value="1"/>
</dbReference>
<dbReference type="InterPro" id="IPR050716">
    <property type="entry name" value="MAGUK"/>
</dbReference>
<dbReference type="OMA" id="NESQWVP"/>
<dbReference type="PROSITE" id="PS50002">
    <property type="entry name" value="SH3"/>
    <property type="match status" value="1"/>
</dbReference>
<dbReference type="InterPro" id="IPR008144">
    <property type="entry name" value="Guanylate_kin-like_dom"/>
</dbReference>
<dbReference type="Gene3D" id="1.10.287.650">
    <property type="entry name" value="L27 domain"/>
    <property type="match status" value="1"/>
</dbReference>
<dbReference type="CDD" id="cd12037">
    <property type="entry name" value="SH3_MPP2"/>
    <property type="match status" value="1"/>
</dbReference>
<organism evidence="8 9">
    <name type="scientific">Amphilophus citrinellus</name>
    <name type="common">Midas cichlid</name>
    <name type="synonym">Cichlasoma citrinellum</name>
    <dbReference type="NCBI Taxonomy" id="61819"/>
    <lineage>
        <taxon>Eukaryota</taxon>
        <taxon>Metazoa</taxon>
        <taxon>Chordata</taxon>
        <taxon>Craniata</taxon>
        <taxon>Vertebrata</taxon>
        <taxon>Euteleostomi</taxon>
        <taxon>Actinopterygii</taxon>
        <taxon>Neopterygii</taxon>
        <taxon>Teleostei</taxon>
        <taxon>Neoteleostei</taxon>
        <taxon>Acanthomorphata</taxon>
        <taxon>Ovalentaria</taxon>
        <taxon>Cichlomorphae</taxon>
        <taxon>Cichliformes</taxon>
        <taxon>Cichlidae</taxon>
        <taxon>New World cichlids</taxon>
        <taxon>Cichlasomatinae</taxon>
        <taxon>Heroini</taxon>
        <taxon>Amphilophus</taxon>
    </lineage>
</organism>
<dbReference type="FunFam" id="3.30.63.10:FF:000002">
    <property type="entry name" value="Guanylate kinase 1"/>
    <property type="match status" value="1"/>
</dbReference>
<dbReference type="Pfam" id="PF00595">
    <property type="entry name" value="PDZ"/>
    <property type="match status" value="1"/>
</dbReference>
<evidence type="ECO:0000259" key="5">
    <source>
        <dbReference type="PROSITE" id="PS50052"/>
    </source>
</evidence>
<dbReference type="STRING" id="61819.ENSACIP00000001266"/>
<dbReference type="SMART" id="SM00569">
    <property type="entry name" value="L27"/>
    <property type="match status" value="1"/>
</dbReference>
<dbReference type="SMART" id="SM00072">
    <property type="entry name" value="GuKc"/>
    <property type="match status" value="1"/>
</dbReference>
<evidence type="ECO:0000259" key="7">
    <source>
        <dbReference type="PROSITE" id="PS51022"/>
    </source>
</evidence>
<dbReference type="Ensembl" id="ENSACIT00000001323.1">
    <property type="protein sequence ID" value="ENSACIP00000001266.1"/>
    <property type="gene ID" value="ENSACIG00000001055.1"/>
</dbReference>
<keyword evidence="9" id="KW-1185">Reference proteome</keyword>
<dbReference type="Pfam" id="PF02828">
    <property type="entry name" value="L27"/>
    <property type="match status" value="1"/>
</dbReference>
<evidence type="ECO:0000256" key="2">
    <source>
        <dbReference type="ARBA" id="ARBA00022443"/>
    </source>
</evidence>
<protein>
    <submittedName>
        <fullName evidence="8">MAGUK p55 scaffold protein 2b</fullName>
    </submittedName>
</protein>
<dbReference type="InterPro" id="IPR020590">
    <property type="entry name" value="Guanylate_kinase_CS"/>
</dbReference>
<reference evidence="8" key="1">
    <citation type="submission" date="2025-08" db="UniProtKB">
        <authorList>
            <consortium name="Ensembl"/>
        </authorList>
    </citation>
    <scope>IDENTIFICATION</scope>
</reference>
<name>A0A3Q0QVP0_AMPCI</name>
<dbReference type="AlphaFoldDB" id="A0A3Q0QVP0"/>
<comment type="similarity">
    <text evidence="1">Belongs to the MAGUK family.</text>
</comment>
<keyword evidence="2 3" id="KW-0728">SH3 domain</keyword>
<dbReference type="SUPFAM" id="SSF52540">
    <property type="entry name" value="P-loop containing nucleoside triphosphate hydrolases"/>
    <property type="match status" value="1"/>
</dbReference>
<dbReference type="CDD" id="cd00071">
    <property type="entry name" value="GMPK"/>
    <property type="match status" value="1"/>
</dbReference>
<dbReference type="InterPro" id="IPR014775">
    <property type="entry name" value="L27_C"/>
</dbReference>
<dbReference type="PANTHER" id="PTHR23122">
    <property type="entry name" value="MEMBRANE-ASSOCIATED GUANYLATE KINASE MAGUK"/>
    <property type="match status" value="1"/>
</dbReference>
<dbReference type="Pfam" id="PF07653">
    <property type="entry name" value="SH3_2"/>
    <property type="match status" value="1"/>
</dbReference>
<accession>A0A3Q0QVP0</accession>
<evidence type="ECO:0000313" key="8">
    <source>
        <dbReference type="Ensembl" id="ENSACIP00000001266.1"/>
    </source>
</evidence>
<dbReference type="InterPro" id="IPR036892">
    <property type="entry name" value="L27_dom_sf"/>
</dbReference>
<dbReference type="InterPro" id="IPR008145">
    <property type="entry name" value="GK/Ca_channel_bsu"/>
</dbReference>
<dbReference type="InterPro" id="IPR036028">
    <property type="entry name" value="SH3-like_dom_sf"/>
</dbReference>
<dbReference type="CDD" id="cd10832">
    <property type="entry name" value="PDZ_MPP6-MPP2-like"/>
    <property type="match status" value="1"/>
</dbReference>
<proteinExistence type="inferred from homology"/>
<dbReference type="InterPro" id="IPR001452">
    <property type="entry name" value="SH3_domain"/>
</dbReference>
<dbReference type="SMART" id="SM00228">
    <property type="entry name" value="PDZ"/>
    <property type="match status" value="1"/>
</dbReference>
<evidence type="ECO:0000256" key="3">
    <source>
        <dbReference type="PROSITE-ProRule" id="PRU00192"/>
    </source>
</evidence>
<dbReference type="SMART" id="SM00326">
    <property type="entry name" value="SH3"/>
    <property type="match status" value="1"/>
</dbReference>
<dbReference type="InterPro" id="IPR027417">
    <property type="entry name" value="P-loop_NTPase"/>
</dbReference>
<dbReference type="PROSITE" id="PS50106">
    <property type="entry name" value="PDZ"/>
    <property type="match status" value="1"/>
</dbReference>
<dbReference type="Gene3D" id="3.40.50.300">
    <property type="entry name" value="P-loop containing nucleotide triphosphate hydrolases"/>
    <property type="match status" value="1"/>
</dbReference>
<dbReference type="InterPro" id="IPR004172">
    <property type="entry name" value="L27_dom"/>
</dbReference>
<dbReference type="InterPro" id="IPR036034">
    <property type="entry name" value="PDZ_sf"/>
</dbReference>
<dbReference type="PROSITE" id="PS50052">
    <property type="entry name" value="GUANYLATE_KINASE_2"/>
    <property type="match status" value="1"/>
</dbReference>
<evidence type="ECO:0000313" key="9">
    <source>
        <dbReference type="Proteomes" id="UP000261340"/>
    </source>
</evidence>
<dbReference type="FunFam" id="2.30.42.10:FF:000047">
    <property type="entry name" value="MAGUK p55 subfamily member 6"/>
    <property type="match status" value="1"/>
</dbReference>
<evidence type="ECO:0000259" key="4">
    <source>
        <dbReference type="PROSITE" id="PS50002"/>
    </source>
</evidence>
<dbReference type="GeneTree" id="ENSGT00940000155348"/>
<dbReference type="SUPFAM" id="SSF101288">
    <property type="entry name" value="L27 domain"/>
    <property type="match status" value="1"/>
</dbReference>
<reference evidence="8" key="2">
    <citation type="submission" date="2025-09" db="UniProtKB">
        <authorList>
            <consortium name="Ensembl"/>
        </authorList>
    </citation>
    <scope>IDENTIFICATION</scope>
</reference>
<dbReference type="PROSITE" id="PS00856">
    <property type="entry name" value="GUANYLATE_KINASE_1"/>
    <property type="match status" value="1"/>
</dbReference>
<dbReference type="InterPro" id="IPR035602">
    <property type="entry name" value="MPP2_SH3"/>
</dbReference>
<dbReference type="PROSITE" id="PS51022">
    <property type="entry name" value="L27"/>
    <property type="match status" value="1"/>
</dbReference>
<dbReference type="Gene3D" id="2.30.42.10">
    <property type="match status" value="1"/>
</dbReference>
<dbReference type="Pfam" id="PF00625">
    <property type="entry name" value="Guanylate_kin"/>
    <property type="match status" value="1"/>
</dbReference>
<dbReference type="SUPFAM" id="SSF50044">
    <property type="entry name" value="SH3-domain"/>
    <property type="match status" value="1"/>
</dbReference>
<evidence type="ECO:0000256" key="1">
    <source>
        <dbReference type="ARBA" id="ARBA00007014"/>
    </source>
</evidence>
<feature type="domain" description="Guanylate kinase-like" evidence="5">
    <location>
        <begin position="348"/>
        <end position="534"/>
    </location>
</feature>
<feature type="domain" description="L27" evidence="7">
    <location>
        <begin position="71"/>
        <end position="129"/>
    </location>
</feature>
<feature type="domain" description="PDZ" evidence="6">
    <location>
        <begin position="153"/>
        <end position="232"/>
    </location>
</feature>
<dbReference type="FunFam" id="3.40.50.300:FF:000146">
    <property type="entry name" value="MAGUK p55 subfamily member 6 isoform X1"/>
    <property type="match status" value="1"/>
</dbReference>
<evidence type="ECO:0000259" key="6">
    <source>
        <dbReference type="PROSITE" id="PS50106"/>
    </source>
</evidence>